<gene>
    <name evidence="2" type="ORF">HNY73_004164</name>
</gene>
<reference evidence="2" key="1">
    <citation type="journal article" date="2020" name="bioRxiv">
        <title>Chromosome-level reference genome of the European wasp spider Argiope bruennichi: a resource for studies on range expansion and evolutionary adaptation.</title>
        <authorList>
            <person name="Sheffer M.M."/>
            <person name="Hoppe A."/>
            <person name="Krehenwinkel H."/>
            <person name="Uhl G."/>
            <person name="Kuss A.W."/>
            <person name="Jensen L."/>
            <person name="Jensen C."/>
            <person name="Gillespie R.G."/>
            <person name="Hoff K.J."/>
            <person name="Prost S."/>
        </authorList>
    </citation>
    <scope>NUCLEOTIDE SEQUENCE</scope>
</reference>
<sequence>MSNYNGARRKTTVGNRSANLQSETGVKSKKYFDQNNGGDGWRNAGRRPLRSSSDDGWGEISRRPSNYTSDDLWGPLPSPPAATENAWEKRGSRKNQKSHTNQGKKSVPLVGPNFSWDDEYPALESRPPVENVWEKRKEKLEGRKAMEPTNQTEEELMIQKAIELSKLEAKEEEERRRHIEEEYELQNVILATNPQLFSDFLTPDELSEANKFLEPETADYESNDLANGYEEKESSWNYPEPAEKTQKQTMKAEANKFLEPEAAEYNSNDLANGYEEKESLWNYEPVESPQKQIVKAGKKRNKVQSTTHVQDEITTQNAWSDSQKFDCNKQNESILSEQAEYQDIQDNWSQNSACKSYCDKGEENESRFVNEGSDYPSTEMTSTIPEAGDESKMHKGPQSKISKVIDMFGGWGSKNIQNSSLKSSFKEERFDSYDNHSSADNKEIFQDDWEKTKEISELNENVQFSQYSSKHKEVENLSINEKGHPPFDEEESWNNKYSSNDEQQYNNELKHSLYSHVESNIAASSSFWNAATNSSDTDASYLSKKSVPKDDDIMNSIVQDYANLAVKCADTYTKENTSAQRKPSDLFNSVVNLLNEDNLKSDLIDLHHSKVSESENLSDQTAENEIIYALNNAAPTEFSAKAPKENISGSWNDSKIDFPTNSKRNDLNNGLFLPNINDSQDIHNDLESNSADSILPPPIQQEMNFPYQSNPVMSNFMNPNLMMGMNPLMIQQQIMMLNNPFFLQQLHQMEMYYRAMSMPFTSPLIHPMQTPPFNPALNNLMGSCFNGEPNSYMNLVPEQSVESNPSIPPPSHDFENGSQRSMHAIASDAPSVEFENSWLTDLISEGAAHMDSYIPPPTMPVTNPSENPQSAPNVENKVGTHIAEDISQNAYGKGAIPRNSNCDMKGLKQESSVLKYGRTDVNTIAANVNSVNIPKSSVPYAGEASGWGNIVDMPNKSNSSCNDDMDDWADEKVTASKSMIRSSIYASHKQANTRQPVRQPRQDSQWR</sequence>
<accession>A0A8T0FSC9</accession>
<dbReference type="EMBL" id="JABXBU010000003">
    <property type="protein sequence ID" value="KAF8792589.1"/>
    <property type="molecule type" value="Genomic_DNA"/>
</dbReference>
<feature type="region of interest" description="Disordered" evidence="1">
    <location>
        <begin position="980"/>
        <end position="1007"/>
    </location>
</feature>
<dbReference type="InterPro" id="IPR003903">
    <property type="entry name" value="UIM_dom"/>
</dbReference>
<comment type="caution">
    <text evidence="2">The sequence shown here is derived from an EMBL/GenBank/DDBJ whole genome shotgun (WGS) entry which is preliminary data.</text>
</comment>
<feature type="region of interest" description="Disordered" evidence="1">
    <location>
        <begin position="1"/>
        <end position="123"/>
    </location>
</feature>
<protein>
    <submittedName>
        <fullName evidence="2">Uncharacterized protein</fullName>
    </submittedName>
</protein>
<feature type="compositionally biased region" description="Polar residues" evidence="1">
    <location>
        <begin position="12"/>
        <end position="25"/>
    </location>
</feature>
<evidence type="ECO:0000313" key="2">
    <source>
        <dbReference type="EMBL" id="KAF8792589.1"/>
    </source>
</evidence>
<feature type="compositionally biased region" description="Polar residues" evidence="1">
    <location>
        <begin position="375"/>
        <end position="384"/>
    </location>
</feature>
<feature type="region of interest" description="Disordered" evidence="1">
    <location>
        <begin position="213"/>
        <end position="250"/>
    </location>
</feature>
<name>A0A8T0FSC9_ARGBR</name>
<feature type="region of interest" description="Disordered" evidence="1">
    <location>
        <begin position="479"/>
        <end position="500"/>
    </location>
</feature>
<evidence type="ECO:0000256" key="1">
    <source>
        <dbReference type="SAM" id="MobiDB-lite"/>
    </source>
</evidence>
<dbReference type="Proteomes" id="UP000807504">
    <property type="component" value="Unassembled WGS sequence"/>
</dbReference>
<keyword evidence="3" id="KW-1185">Reference proteome</keyword>
<evidence type="ECO:0000313" key="3">
    <source>
        <dbReference type="Proteomes" id="UP000807504"/>
    </source>
</evidence>
<dbReference type="AlphaFoldDB" id="A0A8T0FSC9"/>
<organism evidence="2 3">
    <name type="scientific">Argiope bruennichi</name>
    <name type="common">Wasp spider</name>
    <name type="synonym">Aranea bruennichi</name>
    <dbReference type="NCBI Taxonomy" id="94029"/>
    <lineage>
        <taxon>Eukaryota</taxon>
        <taxon>Metazoa</taxon>
        <taxon>Ecdysozoa</taxon>
        <taxon>Arthropoda</taxon>
        <taxon>Chelicerata</taxon>
        <taxon>Arachnida</taxon>
        <taxon>Araneae</taxon>
        <taxon>Araneomorphae</taxon>
        <taxon>Entelegynae</taxon>
        <taxon>Araneoidea</taxon>
        <taxon>Araneidae</taxon>
        <taxon>Argiope</taxon>
    </lineage>
</organism>
<proteinExistence type="predicted"/>
<feature type="compositionally biased region" description="Polar residues" evidence="1">
    <location>
        <begin position="980"/>
        <end position="999"/>
    </location>
</feature>
<feature type="region of interest" description="Disordered" evidence="1">
    <location>
        <begin position="366"/>
        <end position="398"/>
    </location>
</feature>
<dbReference type="PROSITE" id="PS50330">
    <property type="entry name" value="UIM"/>
    <property type="match status" value="1"/>
</dbReference>
<reference evidence="2" key="2">
    <citation type="submission" date="2020-06" db="EMBL/GenBank/DDBJ databases">
        <authorList>
            <person name="Sheffer M."/>
        </authorList>
    </citation>
    <scope>NUCLEOTIDE SEQUENCE</scope>
</reference>